<keyword evidence="12" id="KW-0539">Nucleus</keyword>
<dbReference type="GO" id="GO:0006508">
    <property type="term" value="P:proteolysis"/>
    <property type="evidence" value="ECO:0007669"/>
    <property type="project" value="UniProtKB-KW"/>
</dbReference>
<evidence type="ECO:0000259" key="18">
    <source>
        <dbReference type="PROSITE" id="PS50168"/>
    </source>
</evidence>
<dbReference type="PROSITE" id="PS01122">
    <property type="entry name" value="CASPASE_CYS"/>
    <property type="match status" value="1"/>
</dbReference>
<feature type="domain" description="DED" evidence="18">
    <location>
        <begin position="157"/>
        <end position="233"/>
    </location>
</feature>
<dbReference type="PRINTS" id="PR00376">
    <property type="entry name" value="IL1BCENZYME"/>
</dbReference>
<evidence type="ECO:0000259" key="20">
    <source>
        <dbReference type="PROSITE" id="PS50208"/>
    </source>
</evidence>
<keyword evidence="8" id="KW-0677">Repeat</keyword>
<dbReference type="SMART" id="SM00115">
    <property type="entry name" value="CASc"/>
    <property type="match status" value="1"/>
</dbReference>
<evidence type="ECO:0000256" key="12">
    <source>
        <dbReference type="ARBA" id="ARBA00023242"/>
    </source>
</evidence>
<proteinExistence type="inferred from homology"/>
<feature type="region of interest" description="Disordered" evidence="17">
    <location>
        <begin position="238"/>
        <end position="270"/>
    </location>
</feature>
<dbReference type="InterPro" id="IPR033139">
    <property type="entry name" value="Caspase_cys_AS"/>
</dbReference>
<dbReference type="InterPro" id="IPR001309">
    <property type="entry name" value="Pept_C14_p20"/>
</dbReference>
<keyword evidence="11" id="KW-0865">Zymogen</keyword>
<dbReference type="SUPFAM" id="SSF47986">
    <property type="entry name" value="DEATH domain"/>
    <property type="match status" value="2"/>
</dbReference>
<dbReference type="GO" id="GO:0005737">
    <property type="term" value="C:cytoplasm"/>
    <property type="evidence" value="ECO:0007669"/>
    <property type="project" value="UniProtKB-SubCell"/>
</dbReference>
<dbReference type="InterPro" id="IPR016129">
    <property type="entry name" value="Caspase_his_AS"/>
</dbReference>
<evidence type="ECO:0000256" key="1">
    <source>
        <dbReference type="ARBA" id="ARBA00004123"/>
    </source>
</evidence>
<protein>
    <recommendedName>
        <fullName evidence="15">Caspase-8</fullName>
        <ecNumber evidence="14">3.4.22.61</ecNumber>
    </recommendedName>
</protein>
<dbReference type="GO" id="GO:0006915">
    <property type="term" value="P:apoptotic process"/>
    <property type="evidence" value="ECO:0007669"/>
    <property type="project" value="UniProtKB-KW"/>
</dbReference>
<evidence type="ECO:0000256" key="6">
    <source>
        <dbReference type="ARBA" id="ARBA00022670"/>
    </source>
</evidence>
<dbReference type="Gene3D" id="1.10.533.10">
    <property type="entry name" value="Death Domain, Fas"/>
    <property type="match status" value="2"/>
</dbReference>
<name>A0AAU9VU54_9CNID</name>
<dbReference type="Proteomes" id="UP001159428">
    <property type="component" value="Unassembled WGS sequence"/>
</dbReference>
<dbReference type="PROSITE" id="PS50168">
    <property type="entry name" value="DED"/>
    <property type="match status" value="2"/>
</dbReference>
<dbReference type="CDD" id="cd00045">
    <property type="entry name" value="DED"/>
    <property type="match status" value="2"/>
</dbReference>
<dbReference type="Gene3D" id="3.40.50.1460">
    <property type="match status" value="1"/>
</dbReference>
<dbReference type="Pfam" id="PF01335">
    <property type="entry name" value="DED"/>
    <property type="match status" value="2"/>
</dbReference>
<evidence type="ECO:0000256" key="11">
    <source>
        <dbReference type="ARBA" id="ARBA00023145"/>
    </source>
</evidence>
<comment type="subcellular location">
    <subcellularLocation>
        <location evidence="2">Cytoplasm</location>
    </subcellularLocation>
    <subcellularLocation>
        <location evidence="1">Nucleus</location>
    </subcellularLocation>
</comment>
<dbReference type="GO" id="GO:0032991">
    <property type="term" value="C:protein-containing complex"/>
    <property type="evidence" value="ECO:0007669"/>
    <property type="project" value="UniProtKB-ARBA"/>
</dbReference>
<keyword evidence="9" id="KW-0378">Hydrolase</keyword>
<evidence type="ECO:0000256" key="8">
    <source>
        <dbReference type="ARBA" id="ARBA00022737"/>
    </source>
</evidence>
<dbReference type="GO" id="GO:0004197">
    <property type="term" value="F:cysteine-type endopeptidase activity"/>
    <property type="evidence" value="ECO:0007669"/>
    <property type="project" value="InterPro"/>
</dbReference>
<evidence type="ECO:0000256" key="7">
    <source>
        <dbReference type="ARBA" id="ARBA00022703"/>
    </source>
</evidence>
<dbReference type="InterPro" id="IPR015917">
    <property type="entry name" value="Pept_C14A"/>
</dbReference>
<keyword evidence="4" id="KW-0963">Cytoplasm</keyword>
<gene>
    <name evidence="21" type="ORF">PMEA_00021870</name>
</gene>
<dbReference type="GO" id="GO:0005634">
    <property type="term" value="C:nucleus"/>
    <property type="evidence" value="ECO:0007669"/>
    <property type="project" value="UniProtKB-SubCell"/>
</dbReference>
<comment type="catalytic activity">
    <reaction evidence="13">
        <text>Strict requirement for Asp at position P1 and has a preferred cleavage sequence of (Leu/Asp/Val)-Glu-Thr-Asp-|-(Gly/Ser/Ala).</text>
        <dbReference type="EC" id="3.4.22.61"/>
    </reaction>
</comment>
<keyword evidence="6" id="KW-0645">Protease</keyword>
<dbReference type="InterPro" id="IPR002138">
    <property type="entry name" value="Pept_C14_p10"/>
</dbReference>
<dbReference type="Pfam" id="PF00656">
    <property type="entry name" value="Peptidase_C14"/>
    <property type="match status" value="1"/>
</dbReference>
<comment type="caution">
    <text evidence="21">The sequence shown here is derived from an EMBL/GenBank/DDBJ whole genome shotgun (WGS) entry which is preliminary data.</text>
</comment>
<evidence type="ECO:0000256" key="17">
    <source>
        <dbReference type="SAM" id="MobiDB-lite"/>
    </source>
</evidence>
<feature type="domain" description="Caspase family p20" evidence="20">
    <location>
        <begin position="349"/>
        <end position="474"/>
    </location>
</feature>
<evidence type="ECO:0000256" key="9">
    <source>
        <dbReference type="ARBA" id="ARBA00022801"/>
    </source>
</evidence>
<evidence type="ECO:0000256" key="2">
    <source>
        <dbReference type="ARBA" id="ARBA00004496"/>
    </source>
</evidence>
<dbReference type="AlphaFoldDB" id="A0AAU9VU54"/>
<evidence type="ECO:0000313" key="21">
    <source>
        <dbReference type="EMBL" id="CAH3037260.1"/>
    </source>
</evidence>
<evidence type="ECO:0000256" key="10">
    <source>
        <dbReference type="ARBA" id="ARBA00022807"/>
    </source>
</evidence>
<accession>A0AAU9VU54</accession>
<sequence length="583" mass="66045">MDLLWFHNDVIIGTFPQPSLPDTSERSKWPLLWERRCLNVSSNFETYLLLNEMNSFSETNRILYKISNEMRGRDLQNIKHLCHGRIPLSDLEKSKSPSALFQIMLQRRMISPGNLSHLERLLTQIGRADLAGKIQTNGNDTTMETESAVSSNPIDKSYRAFLMKLSDELTRDNVDSLKFVTDLPDGIDENVQNGKDLFKYMIQCGSIGPCNLDHLADMLQEIHRRDLAERVRKFQSDGGVSSSAAKIDRSAQSPINDQRPFASTQAPPLRPLVTGKQPIVHQMGEPRPQSTPLLSPAHFMGGRDGGPDNIEPRFPVQALANPAEIVAPMRQLAVDEEDAMPSYPMRNRPRGIALIISNEHFQGNPDLRDRQGNQKDVDQLRELWEFLHFEVIVRADLQSHEIIECVRWISMMDHSNFDCFVCCLLSHGANGRIYGTDSKLVEINDITAMFKGVACPSLANKPKLFFIQACRGQGLDEGAWIEADAVESSPEDAMRNNAEPNESHFLLGYATPPGYVSWRSQIHGSWYVSKLCEVFRKYCEKYDVTTMMVKVNDEVSDAFTKRGYKQCPAPVVTLRKRIYLNKN</sequence>
<dbReference type="EC" id="3.4.22.61" evidence="14"/>
<evidence type="ECO:0000256" key="13">
    <source>
        <dbReference type="ARBA" id="ARBA00051626"/>
    </source>
</evidence>
<dbReference type="PANTHER" id="PTHR48169:SF7">
    <property type="entry name" value="CASPASE 10"/>
    <property type="match status" value="1"/>
</dbReference>
<evidence type="ECO:0000256" key="15">
    <source>
        <dbReference type="ARBA" id="ARBA00068172"/>
    </source>
</evidence>
<dbReference type="PROSITE" id="PS50208">
    <property type="entry name" value="CASPASE_P20"/>
    <property type="match status" value="1"/>
</dbReference>
<feature type="compositionally biased region" description="Polar residues" evidence="17">
    <location>
        <begin position="238"/>
        <end position="266"/>
    </location>
</feature>
<dbReference type="InterPro" id="IPR011029">
    <property type="entry name" value="DEATH-like_dom_sf"/>
</dbReference>
<dbReference type="InterPro" id="IPR011600">
    <property type="entry name" value="Pept_C14_caspase"/>
</dbReference>
<dbReference type="SMART" id="SM00031">
    <property type="entry name" value="DED"/>
    <property type="match status" value="2"/>
</dbReference>
<feature type="domain" description="Caspase family p10" evidence="19">
    <location>
        <begin position="500"/>
        <end position="582"/>
    </location>
</feature>
<dbReference type="GO" id="GO:0051604">
    <property type="term" value="P:protein maturation"/>
    <property type="evidence" value="ECO:0007669"/>
    <property type="project" value="UniProtKB-ARBA"/>
</dbReference>
<keyword evidence="10" id="KW-0788">Thiol protease</keyword>
<evidence type="ECO:0000256" key="14">
    <source>
        <dbReference type="ARBA" id="ARBA00066479"/>
    </source>
</evidence>
<dbReference type="PROSITE" id="PS01121">
    <property type="entry name" value="CASPASE_HIS"/>
    <property type="match status" value="1"/>
</dbReference>
<dbReference type="GO" id="GO:0042981">
    <property type="term" value="P:regulation of apoptotic process"/>
    <property type="evidence" value="ECO:0007669"/>
    <property type="project" value="InterPro"/>
</dbReference>
<keyword evidence="7" id="KW-0053">Apoptosis</keyword>
<organism evidence="21 22">
    <name type="scientific">Pocillopora meandrina</name>
    <dbReference type="NCBI Taxonomy" id="46732"/>
    <lineage>
        <taxon>Eukaryota</taxon>
        <taxon>Metazoa</taxon>
        <taxon>Cnidaria</taxon>
        <taxon>Anthozoa</taxon>
        <taxon>Hexacorallia</taxon>
        <taxon>Scleractinia</taxon>
        <taxon>Astrocoeniina</taxon>
        <taxon>Pocilloporidae</taxon>
        <taxon>Pocillopora</taxon>
    </lineage>
</organism>
<dbReference type="EMBL" id="CALNXJ010000004">
    <property type="protein sequence ID" value="CAH3037260.1"/>
    <property type="molecule type" value="Genomic_DNA"/>
</dbReference>
<dbReference type="GO" id="GO:0005886">
    <property type="term" value="C:plasma membrane"/>
    <property type="evidence" value="ECO:0007669"/>
    <property type="project" value="UniProtKB-ARBA"/>
</dbReference>
<dbReference type="PANTHER" id="PTHR48169">
    <property type="entry name" value="DED DOMAIN-CONTAINING PROTEIN"/>
    <property type="match status" value="1"/>
</dbReference>
<evidence type="ECO:0000259" key="19">
    <source>
        <dbReference type="PROSITE" id="PS50207"/>
    </source>
</evidence>
<evidence type="ECO:0000256" key="5">
    <source>
        <dbReference type="ARBA" id="ARBA00022553"/>
    </source>
</evidence>
<dbReference type="FunFam" id="3.40.50.1460:FF:000008">
    <property type="entry name" value="caspase-8 isoform X1"/>
    <property type="match status" value="1"/>
</dbReference>
<evidence type="ECO:0000256" key="4">
    <source>
        <dbReference type="ARBA" id="ARBA00022490"/>
    </source>
</evidence>
<evidence type="ECO:0000256" key="16">
    <source>
        <dbReference type="RuleBase" id="RU003971"/>
    </source>
</evidence>
<dbReference type="CDD" id="cd00032">
    <property type="entry name" value="CASc"/>
    <property type="match status" value="1"/>
</dbReference>
<evidence type="ECO:0000313" key="22">
    <source>
        <dbReference type="Proteomes" id="UP001159428"/>
    </source>
</evidence>
<comment type="similarity">
    <text evidence="3 16">Belongs to the peptidase C14A family.</text>
</comment>
<dbReference type="InterPro" id="IPR029030">
    <property type="entry name" value="Caspase-like_dom_sf"/>
</dbReference>
<dbReference type="SUPFAM" id="SSF52129">
    <property type="entry name" value="Caspase-like"/>
    <property type="match status" value="1"/>
</dbReference>
<keyword evidence="5" id="KW-0597">Phosphoprotein</keyword>
<keyword evidence="22" id="KW-1185">Reference proteome</keyword>
<dbReference type="PROSITE" id="PS50207">
    <property type="entry name" value="CASPASE_P10"/>
    <property type="match status" value="1"/>
</dbReference>
<evidence type="ECO:0000256" key="3">
    <source>
        <dbReference type="ARBA" id="ARBA00010134"/>
    </source>
</evidence>
<reference evidence="21 22" key="1">
    <citation type="submission" date="2022-05" db="EMBL/GenBank/DDBJ databases">
        <authorList>
            <consortium name="Genoscope - CEA"/>
            <person name="William W."/>
        </authorList>
    </citation>
    <scope>NUCLEOTIDE SEQUENCE [LARGE SCALE GENOMIC DNA]</scope>
</reference>
<dbReference type="InterPro" id="IPR001875">
    <property type="entry name" value="DED_dom"/>
</dbReference>
<feature type="domain" description="DED" evidence="18">
    <location>
        <begin position="58"/>
        <end position="136"/>
    </location>
</feature>